<dbReference type="SUPFAM" id="SSF51735">
    <property type="entry name" value="NAD(P)-binding Rossmann-fold domains"/>
    <property type="match status" value="1"/>
</dbReference>
<dbReference type="GO" id="GO:0004616">
    <property type="term" value="F:phosphogluconate dehydrogenase (decarboxylating) activity"/>
    <property type="evidence" value="ECO:0007669"/>
    <property type="project" value="UniProtKB-EC"/>
</dbReference>
<evidence type="ECO:0000256" key="7">
    <source>
        <dbReference type="PIRSR" id="PIRSR000109-1"/>
    </source>
</evidence>
<keyword evidence="5 6" id="KW-0570">Pentose shunt</keyword>
<dbReference type="SMART" id="SM01350">
    <property type="entry name" value="6PGD"/>
    <property type="match status" value="1"/>
</dbReference>
<evidence type="ECO:0000256" key="1">
    <source>
        <dbReference type="ARBA" id="ARBA00004874"/>
    </source>
</evidence>
<evidence type="ECO:0000256" key="4">
    <source>
        <dbReference type="ARBA" id="ARBA00023064"/>
    </source>
</evidence>
<evidence type="ECO:0000313" key="10">
    <source>
        <dbReference type="Proteomes" id="UP001152087"/>
    </source>
</evidence>
<protein>
    <recommendedName>
        <fullName evidence="6">6-phosphogluconate dehydrogenase, decarboxylating</fullName>
        <ecNumber evidence="6">1.1.1.44</ecNumber>
    </recommendedName>
</protein>
<dbReference type="Gene3D" id="3.40.50.720">
    <property type="entry name" value="NAD(P)-binding Rossmann-like Domain"/>
    <property type="match status" value="1"/>
</dbReference>
<dbReference type="EMBL" id="JAOQAV010000057">
    <property type="protein sequence ID" value="KAJ4179549.1"/>
    <property type="molecule type" value="Genomic_DNA"/>
</dbReference>
<dbReference type="Pfam" id="PF00393">
    <property type="entry name" value="6PGD"/>
    <property type="match status" value="1"/>
</dbReference>
<dbReference type="GO" id="GO:0019521">
    <property type="term" value="P:D-gluconate metabolic process"/>
    <property type="evidence" value="ECO:0007669"/>
    <property type="project" value="UniProtKB-KW"/>
</dbReference>
<dbReference type="Gene3D" id="1.10.1040.10">
    <property type="entry name" value="N-(1-d-carboxylethyl)-l-norvaline Dehydrogenase, domain 2"/>
    <property type="match status" value="1"/>
</dbReference>
<keyword evidence="10" id="KW-1185">Reference proteome</keyword>
<comment type="caution">
    <text evidence="9">The sequence shown here is derived from an EMBL/GenBank/DDBJ whole genome shotgun (WGS) entry which is preliminary data.</text>
</comment>
<sequence>MGAMMSLLLAEKEIDVHYYDPSQNNSEALESHAQKSKVQDKIHHHHTYGSLCRALSSPRAFIFSVPHGTVGDETIDALKPWLSAGDIIMDASNEHWKATERRQKRLEPERVGYIGMGVSGGYQSARRGPSISPGGPPEALDKVFPFLKTVAARDKQGRPCVAKLGPGGCGHYVKMVHNGIEQGMMATLCEVWGIMAHGLGMPYEEIGDVFEAWNRQGPLRDSFLVSIGSDICRTKDPRDDSFVLDQVRDKVVQDYDNTEGTGTWTCEEGVRLHVCIPVIAASNLFRIASADAARRDTVSRALGGDVRPSKIDIENRDSFVTNLQLATYGSFLVSFVQGLHLIAKANEENGWNLNFCDVLQLWRGGSIIQSDEIVDLLETVYRSQEHDDDNLLGHHGVARALLKALPSLKNVVLKAIDSDAYVPALVASLEYIKYSGATDLPTSFQEAQLDYFGEHMYDLKSDGPGKPVTGEHHFEWKPARGINEADA</sequence>
<feature type="active site" description="Proton acceptor" evidence="7">
    <location>
        <position position="174"/>
    </location>
</feature>
<dbReference type="FunFam" id="3.40.50.720:FF:000634">
    <property type="entry name" value="6-phosphogluconate dehydrogenase, decarboxylating"/>
    <property type="match status" value="1"/>
</dbReference>
<evidence type="ECO:0000256" key="5">
    <source>
        <dbReference type="ARBA" id="ARBA00023126"/>
    </source>
</evidence>
<dbReference type="InterPro" id="IPR006183">
    <property type="entry name" value="Pgluconate_DH"/>
</dbReference>
<dbReference type="Proteomes" id="UP001152087">
    <property type="component" value="Unassembled WGS sequence"/>
</dbReference>
<feature type="domain" description="6-phosphogluconate dehydrogenase C-terminal" evidence="8">
    <location>
        <begin position="170"/>
        <end position="477"/>
    </location>
</feature>
<evidence type="ECO:0000256" key="2">
    <source>
        <dbReference type="ARBA" id="ARBA00008419"/>
    </source>
</evidence>
<comment type="subunit">
    <text evidence="6">Homodimer.</text>
</comment>
<dbReference type="InterPro" id="IPR006114">
    <property type="entry name" value="6PGDH_C"/>
</dbReference>
<dbReference type="GO" id="GO:0006098">
    <property type="term" value="P:pentose-phosphate shunt"/>
    <property type="evidence" value="ECO:0007669"/>
    <property type="project" value="UniProtKB-KW"/>
</dbReference>
<comment type="similarity">
    <text evidence="2 6">Belongs to the 6-phosphogluconate dehydrogenase family.</text>
</comment>
<dbReference type="EC" id="1.1.1.44" evidence="6"/>
<feature type="active site" description="Proton donor" evidence="7">
    <location>
        <position position="181"/>
    </location>
</feature>
<dbReference type="PIRSF" id="PIRSF000109">
    <property type="entry name" value="6PGD"/>
    <property type="match status" value="1"/>
</dbReference>
<evidence type="ECO:0000256" key="6">
    <source>
        <dbReference type="PIRNR" id="PIRNR000109"/>
    </source>
</evidence>
<comment type="function">
    <text evidence="6">Catalyzes the oxidative decarboxylation of 6-phosphogluconate to ribulose 5-phosphate and CO(2), with concomitant reduction of NADP to NADPH.</text>
</comment>
<keyword evidence="6" id="KW-0521">NADP</keyword>
<dbReference type="InterPro" id="IPR036291">
    <property type="entry name" value="NAD(P)-bd_dom_sf"/>
</dbReference>
<evidence type="ECO:0000259" key="8">
    <source>
        <dbReference type="SMART" id="SM01350"/>
    </source>
</evidence>
<dbReference type="InterPro" id="IPR006115">
    <property type="entry name" value="6PGDH_NADP-bd"/>
</dbReference>
<dbReference type="AlphaFoldDB" id="A0A9W8QUM9"/>
<keyword evidence="4" id="KW-0311">Gluconate utilization</keyword>
<dbReference type="InterPro" id="IPR013328">
    <property type="entry name" value="6PGD_dom2"/>
</dbReference>
<organism evidence="9 10">
    <name type="scientific">Fusarium falciforme</name>
    <dbReference type="NCBI Taxonomy" id="195108"/>
    <lineage>
        <taxon>Eukaryota</taxon>
        <taxon>Fungi</taxon>
        <taxon>Dikarya</taxon>
        <taxon>Ascomycota</taxon>
        <taxon>Pezizomycotina</taxon>
        <taxon>Sordariomycetes</taxon>
        <taxon>Hypocreomycetidae</taxon>
        <taxon>Hypocreales</taxon>
        <taxon>Nectriaceae</taxon>
        <taxon>Fusarium</taxon>
        <taxon>Fusarium solani species complex</taxon>
    </lineage>
</organism>
<comment type="pathway">
    <text evidence="1 6">Carbohydrate degradation; pentose phosphate pathway; D-ribulose 5-phosphate from D-glucose 6-phosphate (oxidative stage): step 3/3.</text>
</comment>
<keyword evidence="3 6" id="KW-0560">Oxidoreductase</keyword>
<reference evidence="9" key="1">
    <citation type="submission" date="2022-09" db="EMBL/GenBank/DDBJ databases">
        <title>Fusarium specimens isolated from Avocado Roots.</title>
        <authorList>
            <person name="Stajich J."/>
            <person name="Roper C."/>
            <person name="Heimlech-Rivalta G."/>
        </authorList>
    </citation>
    <scope>NUCLEOTIDE SEQUENCE</scope>
    <source>
        <strain evidence="9">A02</strain>
    </source>
</reference>
<dbReference type="PRINTS" id="PR00076">
    <property type="entry name" value="6PGDHDRGNASE"/>
</dbReference>
<dbReference type="SUPFAM" id="SSF48179">
    <property type="entry name" value="6-phosphogluconate dehydrogenase C-terminal domain-like"/>
    <property type="match status" value="1"/>
</dbReference>
<proteinExistence type="inferred from homology"/>
<dbReference type="InterPro" id="IPR008927">
    <property type="entry name" value="6-PGluconate_DH-like_C_sf"/>
</dbReference>
<comment type="catalytic activity">
    <reaction evidence="6">
        <text>6-phospho-D-gluconate + NADP(+) = D-ribulose 5-phosphate + CO2 + NADPH</text>
        <dbReference type="Rhea" id="RHEA:10116"/>
        <dbReference type="ChEBI" id="CHEBI:16526"/>
        <dbReference type="ChEBI" id="CHEBI:57783"/>
        <dbReference type="ChEBI" id="CHEBI:58121"/>
        <dbReference type="ChEBI" id="CHEBI:58349"/>
        <dbReference type="ChEBI" id="CHEBI:58759"/>
        <dbReference type="EC" id="1.1.1.44"/>
    </reaction>
</comment>
<dbReference type="GO" id="GO:0050661">
    <property type="term" value="F:NADP binding"/>
    <property type="evidence" value="ECO:0007669"/>
    <property type="project" value="InterPro"/>
</dbReference>
<dbReference type="PANTHER" id="PTHR11811">
    <property type="entry name" value="6-PHOSPHOGLUCONATE DEHYDROGENASE"/>
    <property type="match status" value="1"/>
</dbReference>
<dbReference type="InterPro" id="IPR006113">
    <property type="entry name" value="6PGDH_Gnd/GntZ"/>
</dbReference>
<evidence type="ECO:0000313" key="9">
    <source>
        <dbReference type="EMBL" id="KAJ4179549.1"/>
    </source>
</evidence>
<accession>A0A9W8QUM9</accession>
<evidence type="ECO:0000256" key="3">
    <source>
        <dbReference type="ARBA" id="ARBA00023002"/>
    </source>
</evidence>
<gene>
    <name evidence="9" type="ORF">NW755_012458</name>
</gene>
<name>A0A9W8QUM9_9HYPO</name>
<dbReference type="Pfam" id="PF03446">
    <property type="entry name" value="NAD_binding_2"/>
    <property type="match status" value="1"/>
</dbReference>